<dbReference type="Proteomes" id="UP000673691">
    <property type="component" value="Unassembled WGS sequence"/>
</dbReference>
<feature type="region of interest" description="Disordered" evidence="1">
    <location>
        <begin position="146"/>
        <end position="170"/>
    </location>
</feature>
<gene>
    <name evidence="2" type="ORF">BJ554DRAFT_3845</name>
</gene>
<evidence type="ECO:0000256" key="1">
    <source>
        <dbReference type="SAM" id="MobiDB-lite"/>
    </source>
</evidence>
<reference evidence="2 3" key="1">
    <citation type="journal article" name="Sci. Rep.">
        <title>Genome-scale phylogenetic analyses confirm Olpidium as the closest living zoosporic fungus to the non-flagellated, terrestrial fungi.</title>
        <authorList>
            <person name="Chang Y."/>
            <person name="Rochon D."/>
            <person name="Sekimoto S."/>
            <person name="Wang Y."/>
            <person name="Chovatia M."/>
            <person name="Sandor L."/>
            <person name="Salamov A."/>
            <person name="Grigoriev I.V."/>
            <person name="Stajich J.E."/>
            <person name="Spatafora J.W."/>
        </authorList>
    </citation>
    <scope>NUCLEOTIDE SEQUENCE [LARGE SCALE GENOMIC DNA]</scope>
    <source>
        <strain evidence="2">S191</strain>
    </source>
</reference>
<keyword evidence="3" id="KW-1185">Reference proteome</keyword>
<dbReference type="InterPro" id="IPR032675">
    <property type="entry name" value="LRR_dom_sf"/>
</dbReference>
<evidence type="ECO:0000313" key="3">
    <source>
        <dbReference type="Proteomes" id="UP000673691"/>
    </source>
</evidence>
<sequence>LRLCDVSGVDDEALEVLAALFSSGSLRVLELARPANGSNNTIPITPLALMRLITAVGHGLEEIQLTDCGTAVTDEVVVEGVARLCPRLVEVGISGSEGISSEALKLFFTVNLESASRIRTLEHDSRVCRTGFQRIDFSRLGLPASTEKTGERLLQDEPEEDDDDDEGDGRRACRAAEGVNDEVLAALSCHSGGTLVELNISGADGLVHGLDALFDPKEPLGADKNKPTFVVPPPSSGGDTSRTAAAAIRNKVEAGDRDPALPALRILDVSWVRAVDDAALDRLAVEAPEIREISVWGCHRVSDCAKVRTRSGFAKLIGREREPESAALQGR</sequence>
<dbReference type="Gene3D" id="3.80.10.10">
    <property type="entry name" value="Ribonuclease Inhibitor"/>
    <property type="match status" value="1"/>
</dbReference>
<feature type="compositionally biased region" description="Acidic residues" evidence="1">
    <location>
        <begin position="156"/>
        <end position="167"/>
    </location>
</feature>
<dbReference type="AlphaFoldDB" id="A0A8H7ZP02"/>
<name>A0A8H7ZP02_9FUNG</name>
<dbReference type="GO" id="GO:0019005">
    <property type="term" value="C:SCF ubiquitin ligase complex"/>
    <property type="evidence" value="ECO:0007669"/>
    <property type="project" value="TreeGrafter"/>
</dbReference>
<organism evidence="2 3">
    <name type="scientific">Olpidium bornovanus</name>
    <dbReference type="NCBI Taxonomy" id="278681"/>
    <lineage>
        <taxon>Eukaryota</taxon>
        <taxon>Fungi</taxon>
        <taxon>Fungi incertae sedis</taxon>
        <taxon>Olpidiomycota</taxon>
        <taxon>Olpidiomycotina</taxon>
        <taxon>Olpidiomycetes</taxon>
        <taxon>Olpidiales</taxon>
        <taxon>Olpidiaceae</taxon>
        <taxon>Olpidium</taxon>
    </lineage>
</organism>
<evidence type="ECO:0000313" key="2">
    <source>
        <dbReference type="EMBL" id="KAG5456422.1"/>
    </source>
</evidence>
<accession>A0A8H7ZP02</accession>
<dbReference type="PANTHER" id="PTHR13318">
    <property type="entry name" value="PARTNER OF PAIRED, ISOFORM B-RELATED"/>
    <property type="match status" value="1"/>
</dbReference>
<dbReference type="GO" id="GO:0031146">
    <property type="term" value="P:SCF-dependent proteasomal ubiquitin-dependent protein catabolic process"/>
    <property type="evidence" value="ECO:0007669"/>
    <property type="project" value="TreeGrafter"/>
</dbReference>
<comment type="caution">
    <text evidence="2">The sequence shown here is derived from an EMBL/GenBank/DDBJ whole genome shotgun (WGS) entry which is preliminary data.</text>
</comment>
<protein>
    <submittedName>
        <fullName evidence="2">Uncharacterized protein</fullName>
    </submittedName>
</protein>
<proteinExistence type="predicted"/>
<feature type="non-terminal residue" evidence="2">
    <location>
        <position position="1"/>
    </location>
</feature>
<dbReference type="EMBL" id="JAEFCI010011771">
    <property type="protein sequence ID" value="KAG5456422.1"/>
    <property type="molecule type" value="Genomic_DNA"/>
</dbReference>
<dbReference type="OrthoDB" id="421226at2759"/>